<reference evidence="2" key="1">
    <citation type="journal article" date="2019" name="bioRxiv">
        <title>The Genome of the Zebra Mussel, Dreissena polymorpha: A Resource for Invasive Species Research.</title>
        <authorList>
            <person name="McCartney M.A."/>
            <person name="Auch B."/>
            <person name="Kono T."/>
            <person name="Mallez S."/>
            <person name="Zhang Y."/>
            <person name="Obille A."/>
            <person name="Becker A."/>
            <person name="Abrahante J.E."/>
            <person name="Garbe J."/>
            <person name="Badalamenti J.P."/>
            <person name="Herman A."/>
            <person name="Mangelson H."/>
            <person name="Liachko I."/>
            <person name="Sullivan S."/>
            <person name="Sone E.D."/>
            <person name="Koren S."/>
            <person name="Silverstein K.A.T."/>
            <person name="Beckman K.B."/>
            <person name="Gohl D.M."/>
        </authorList>
    </citation>
    <scope>NUCLEOTIDE SEQUENCE</scope>
    <source>
        <strain evidence="2">Duluth1</strain>
        <tissue evidence="2">Whole animal</tissue>
    </source>
</reference>
<keyword evidence="1" id="KW-0175">Coiled coil</keyword>
<sequence length="215" mass="24417">MQLWVVHEERAKKVEERLSRIEDNVDGADIHASELAERVQELVKERDTLREDVSYLQSQSMRNNLVFTAKPEANGNVFETPEMTEAKLRQHLVSAFKLSQEVATSIIFERVHRSPGSPIHGKIRNIKAKFSFFKDREIVRKGGRSLMARSTGYSSNSPGSHDEKASISAENEGGWVCGLTWPTTRFMSTAFRCAHRSTEVVKYLSCRGTLTDLRM</sequence>
<proteinExistence type="predicted"/>
<reference evidence="2" key="2">
    <citation type="submission" date="2020-11" db="EMBL/GenBank/DDBJ databases">
        <authorList>
            <person name="McCartney M.A."/>
            <person name="Auch B."/>
            <person name="Kono T."/>
            <person name="Mallez S."/>
            <person name="Becker A."/>
            <person name="Gohl D.M."/>
            <person name="Silverstein K.A.T."/>
            <person name="Koren S."/>
            <person name="Bechman K.B."/>
            <person name="Herman A."/>
            <person name="Abrahante J.E."/>
            <person name="Garbe J."/>
        </authorList>
    </citation>
    <scope>NUCLEOTIDE SEQUENCE</scope>
    <source>
        <strain evidence="2">Duluth1</strain>
        <tissue evidence="2">Whole animal</tissue>
    </source>
</reference>
<keyword evidence="3" id="KW-1185">Reference proteome</keyword>
<accession>A0A9D4H666</accession>
<evidence type="ECO:0000313" key="2">
    <source>
        <dbReference type="EMBL" id="KAH3827699.1"/>
    </source>
</evidence>
<dbReference type="EMBL" id="JAIWYP010000005">
    <property type="protein sequence ID" value="KAH3827699.1"/>
    <property type="molecule type" value="Genomic_DNA"/>
</dbReference>
<comment type="caution">
    <text evidence="2">The sequence shown here is derived from an EMBL/GenBank/DDBJ whole genome shotgun (WGS) entry which is preliminary data.</text>
</comment>
<gene>
    <name evidence="2" type="ORF">DPMN_129640</name>
</gene>
<name>A0A9D4H666_DREPO</name>
<organism evidence="2 3">
    <name type="scientific">Dreissena polymorpha</name>
    <name type="common">Zebra mussel</name>
    <name type="synonym">Mytilus polymorpha</name>
    <dbReference type="NCBI Taxonomy" id="45954"/>
    <lineage>
        <taxon>Eukaryota</taxon>
        <taxon>Metazoa</taxon>
        <taxon>Spiralia</taxon>
        <taxon>Lophotrochozoa</taxon>
        <taxon>Mollusca</taxon>
        <taxon>Bivalvia</taxon>
        <taxon>Autobranchia</taxon>
        <taxon>Heteroconchia</taxon>
        <taxon>Euheterodonta</taxon>
        <taxon>Imparidentia</taxon>
        <taxon>Neoheterodontei</taxon>
        <taxon>Myida</taxon>
        <taxon>Dreissenoidea</taxon>
        <taxon>Dreissenidae</taxon>
        <taxon>Dreissena</taxon>
    </lineage>
</organism>
<dbReference type="Proteomes" id="UP000828390">
    <property type="component" value="Unassembled WGS sequence"/>
</dbReference>
<protein>
    <submittedName>
        <fullName evidence="2">Uncharacterized protein</fullName>
    </submittedName>
</protein>
<dbReference type="AlphaFoldDB" id="A0A9D4H666"/>
<feature type="coiled-coil region" evidence="1">
    <location>
        <begin position="32"/>
        <end position="59"/>
    </location>
</feature>
<evidence type="ECO:0000313" key="3">
    <source>
        <dbReference type="Proteomes" id="UP000828390"/>
    </source>
</evidence>
<evidence type="ECO:0000256" key="1">
    <source>
        <dbReference type="SAM" id="Coils"/>
    </source>
</evidence>